<dbReference type="SMART" id="SM00355">
    <property type="entry name" value="ZnF_C2H2"/>
    <property type="match status" value="2"/>
</dbReference>
<evidence type="ECO:0000256" key="1">
    <source>
        <dbReference type="PROSITE-ProRule" id="PRU00042"/>
    </source>
</evidence>
<evidence type="ECO:0000256" key="2">
    <source>
        <dbReference type="SAM" id="MobiDB-lite"/>
    </source>
</evidence>
<dbReference type="STRING" id="1429867.A0A0G4P2L7"/>
<evidence type="ECO:0000313" key="5">
    <source>
        <dbReference type="Proteomes" id="UP000053732"/>
    </source>
</evidence>
<dbReference type="GO" id="GO:0008270">
    <property type="term" value="F:zinc ion binding"/>
    <property type="evidence" value="ECO:0007669"/>
    <property type="project" value="UniProtKB-KW"/>
</dbReference>
<feature type="compositionally biased region" description="Low complexity" evidence="2">
    <location>
        <begin position="108"/>
        <end position="126"/>
    </location>
</feature>
<reference evidence="4 5" key="1">
    <citation type="journal article" date="2014" name="Nat. Commun.">
        <title>Multiple recent horizontal transfers of a large genomic region in cheese making fungi.</title>
        <authorList>
            <person name="Cheeseman K."/>
            <person name="Ropars J."/>
            <person name="Renault P."/>
            <person name="Dupont J."/>
            <person name="Gouzy J."/>
            <person name="Branca A."/>
            <person name="Abraham A.L."/>
            <person name="Ceppi M."/>
            <person name="Conseiller E."/>
            <person name="Debuchy R."/>
            <person name="Malagnac F."/>
            <person name="Goarin A."/>
            <person name="Silar P."/>
            <person name="Lacoste S."/>
            <person name="Sallet E."/>
            <person name="Bensimon A."/>
            <person name="Giraud T."/>
            <person name="Brygoo Y."/>
        </authorList>
    </citation>
    <scope>NUCLEOTIDE SEQUENCE [LARGE SCALE GENOMIC DNA]</scope>
    <source>
        <strain evidence="5">FM 013</strain>
    </source>
</reference>
<evidence type="ECO:0000259" key="3">
    <source>
        <dbReference type="PROSITE" id="PS50157"/>
    </source>
</evidence>
<organism evidence="4 5">
    <name type="scientific">Penicillium camemberti (strain FM 013)</name>
    <dbReference type="NCBI Taxonomy" id="1429867"/>
    <lineage>
        <taxon>Eukaryota</taxon>
        <taxon>Fungi</taxon>
        <taxon>Dikarya</taxon>
        <taxon>Ascomycota</taxon>
        <taxon>Pezizomycotina</taxon>
        <taxon>Eurotiomycetes</taxon>
        <taxon>Eurotiomycetidae</taxon>
        <taxon>Eurotiales</taxon>
        <taxon>Aspergillaceae</taxon>
        <taxon>Penicillium</taxon>
    </lineage>
</organism>
<keyword evidence="1" id="KW-0863">Zinc-finger</keyword>
<dbReference type="Proteomes" id="UP000053732">
    <property type="component" value="Unassembled WGS sequence"/>
</dbReference>
<feature type="region of interest" description="Disordered" evidence="2">
    <location>
        <begin position="1"/>
        <end position="42"/>
    </location>
</feature>
<dbReference type="Gene3D" id="3.30.160.60">
    <property type="entry name" value="Classic Zinc Finger"/>
    <property type="match status" value="1"/>
</dbReference>
<evidence type="ECO:0000313" key="4">
    <source>
        <dbReference type="EMBL" id="CRL20571.1"/>
    </source>
</evidence>
<keyword evidence="5" id="KW-1185">Reference proteome</keyword>
<dbReference type="InterPro" id="IPR036236">
    <property type="entry name" value="Znf_C2H2_sf"/>
</dbReference>
<dbReference type="PROSITE" id="PS00028">
    <property type="entry name" value="ZINC_FINGER_C2H2_1"/>
    <property type="match status" value="1"/>
</dbReference>
<dbReference type="AlphaFoldDB" id="A0A0G4P2L7"/>
<gene>
    <name evidence="4" type="ORF">PCAMFM013_S004g000512</name>
</gene>
<dbReference type="EMBL" id="HG793137">
    <property type="protein sequence ID" value="CRL20571.1"/>
    <property type="molecule type" value="Genomic_DNA"/>
</dbReference>
<keyword evidence="1" id="KW-0479">Metal-binding</keyword>
<feature type="region of interest" description="Disordered" evidence="2">
    <location>
        <begin position="104"/>
        <end position="132"/>
    </location>
</feature>
<feature type="domain" description="C2H2-type" evidence="3">
    <location>
        <begin position="199"/>
        <end position="227"/>
    </location>
</feature>
<name>A0A0G4P2L7_PENC3</name>
<proteinExistence type="predicted"/>
<protein>
    <submittedName>
        <fullName evidence="4">Zinc finger, C2H2-like</fullName>
    </submittedName>
</protein>
<dbReference type="SUPFAM" id="SSF57667">
    <property type="entry name" value="beta-beta-alpha zinc fingers"/>
    <property type="match status" value="1"/>
</dbReference>
<accession>A0A0G4P2L7</accession>
<sequence length="227" mass="25243">MAWSPYNVPPNASGTPGQDQGAGDAYHPYGSAAHQYPPSLATEPLMFPENHLPYNTPMQHPSAPVNPNYNVPFLMIRTDFDSPNHNAVHNPSIENYRPRELSPMGYLSSGPSTPCTTPSGSGSSTPAMQEMPQSSIGGHEMQTIYGAAQTLRPGHNELHGAYECNWQCNWENCKHRGPFSRKGVLMRHIETQHVAPHSIKCLVCGRMFSRRDNMTEHMGRVHSQRLR</sequence>
<keyword evidence="1" id="KW-0862">Zinc</keyword>
<dbReference type="PROSITE" id="PS50157">
    <property type="entry name" value="ZINC_FINGER_C2H2_2"/>
    <property type="match status" value="1"/>
</dbReference>
<dbReference type="InterPro" id="IPR013087">
    <property type="entry name" value="Znf_C2H2_type"/>
</dbReference>